<accession>A0A418WEU6</accession>
<dbReference type="InterPro" id="IPR006140">
    <property type="entry name" value="D-isomer_DH_NAD-bd"/>
</dbReference>
<dbReference type="PANTHER" id="PTHR43333:SF1">
    <property type="entry name" value="D-ISOMER SPECIFIC 2-HYDROXYACID DEHYDROGENASE NAD-BINDING DOMAIN-CONTAINING PROTEIN"/>
    <property type="match status" value="1"/>
</dbReference>
<dbReference type="CDD" id="cd12164">
    <property type="entry name" value="GDH_like_2"/>
    <property type="match status" value="1"/>
</dbReference>
<proteinExistence type="predicted"/>
<evidence type="ECO:0000259" key="3">
    <source>
        <dbReference type="Pfam" id="PF02826"/>
    </source>
</evidence>
<dbReference type="GO" id="GO:0051287">
    <property type="term" value="F:NAD binding"/>
    <property type="evidence" value="ECO:0007669"/>
    <property type="project" value="InterPro"/>
</dbReference>
<name>A0A418WEU6_9PROT</name>
<dbReference type="Pfam" id="PF02826">
    <property type="entry name" value="2-Hacid_dh_C"/>
    <property type="match status" value="1"/>
</dbReference>
<evidence type="ECO:0000313" key="5">
    <source>
        <dbReference type="Proteomes" id="UP000284605"/>
    </source>
</evidence>
<evidence type="ECO:0000313" key="4">
    <source>
        <dbReference type="EMBL" id="RJF88533.1"/>
    </source>
</evidence>
<gene>
    <name evidence="4" type="ORF">D3874_17230</name>
</gene>
<keyword evidence="4" id="KW-0670">Pyruvate</keyword>
<keyword evidence="2" id="KW-0520">NAD</keyword>
<dbReference type="SUPFAM" id="SSF52283">
    <property type="entry name" value="Formate/glycerate dehydrogenase catalytic domain-like"/>
    <property type="match status" value="1"/>
</dbReference>
<evidence type="ECO:0000256" key="1">
    <source>
        <dbReference type="ARBA" id="ARBA00023002"/>
    </source>
</evidence>
<keyword evidence="1" id="KW-0560">Oxidoreductase</keyword>
<dbReference type="Proteomes" id="UP000284605">
    <property type="component" value="Unassembled WGS sequence"/>
</dbReference>
<dbReference type="InterPro" id="IPR036291">
    <property type="entry name" value="NAD(P)-bd_dom_sf"/>
</dbReference>
<reference evidence="4 5" key="1">
    <citation type="submission" date="2018-09" db="EMBL/GenBank/DDBJ databases">
        <authorList>
            <person name="Zhu H."/>
        </authorList>
    </citation>
    <scope>NUCLEOTIDE SEQUENCE [LARGE SCALE GENOMIC DNA]</scope>
    <source>
        <strain evidence="4 5">K1W22B-8</strain>
    </source>
</reference>
<evidence type="ECO:0000256" key="2">
    <source>
        <dbReference type="ARBA" id="ARBA00023027"/>
    </source>
</evidence>
<comment type="caution">
    <text evidence="4">The sequence shown here is derived from an EMBL/GenBank/DDBJ whole genome shotgun (WGS) entry which is preliminary data.</text>
</comment>
<dbReference type="EMBL" id="QYUK01000011">
    <property type="protein sequence ID" value="RJF88533.1"/>
    <property type="molecule type" value="Genomic_DNA"/>
</dbReference>
<dbReference type="PANTHER" id="PTHR43333">
    <property type="entry name" value="2-HACID_DH_C DOMAIN-CONTAINING PROTEIN"/>
    <property type="match status" value="1"/>
</dbReference>
<keyword evidence="5" id="KW-1185">Reference proteome</keyword>
<feature type="domain" description="D-isomer specific 2-hydroxyacid dehydrogenase NAD-binding" evidence="3">
    <location>
        <begin position="109"/>
        <end position="281"/>
    </location>
</feature>
<dbReference type="OrthoDB" id="9787219at2"/>
<dbReference type="AlphaFoldDB" id="A0A418WEU6"/>
<protein>
    <submittedName>
        <fullName evidence="4">Glyoxylate/hydroxypyruvate reductase A</fullName>
    </submittedName>
</protein>
<dbReference type="RefSeq" id="WP_119779169.1">
    <property type="nucleotide sequence ID" value="NZ_QYUK01000011.1"/>
</dbReference>
<dbReference type="GO" id="GO:0016491">
    <property type="term" value="F:oxidoreductase activity"/>
    <property type="evidence" value="ECO:0007669"/>
    <property type="project" value="UniProtKB-KW"/>
</dbReference>
<dbReference type="Gene3D" id="3.40.50.720">
    <property type="entry name" value="NAD(P)-binding Rossmann-like Domain"/>
    <property type="match status" value="2"/>
</dbReference>
<dbReference type="SUPFAM" id="SSF51735">
    <property type="entry name" value="NAD(P)-binding Rossmann-fold domains"/>
    <property type="match status" value="1"/>
</dbReference>
<sequence length="316" mass="33546">MTSIVFLSRLEPAAAEASRALLETALGEVILTGPPHRDLTPDEVAAIEIAVVANPLPGILHTLPNLRFIQSLWAGIDGLMADATLPRRVPIARLVDPALADAMAEAVAAHVLALHRQLPAYRRQQAARQWLMHQQPLATERRVGFLGLGEMARRAIAVLRPLRFDIGGWSRRPARLDGVATFHGDHGFAALLARSEILVNLLPLTAQTRGILNAATFAKLPRGASIINFGRGGHQVPGDIIAALNSGQLDQAVLDVFATEPLPPDDPLWTHPQVTVTPHVAAATDPRSAAQCVAANVAALRAGGAMVGLVDVGEGY</sequence>
<organism evidence="4 5">
    <name type="scientific">Oleomonas cavernae</name>
    <dbReference type="NCBI Taxonomy" id="2320859"/>
    <lineage>
        <taxon>Bacteria</taxon>
        <taxon>Pseudomonadati</taxon>
        <taxon>Pseudomonadota</taxon>
        <taxon>Alphaproteobacteria</taxon>
        <taxon>Acetobacterales</taxon>
        <taxon>Acetobacteraceae</taxon>
        <taxon>Oleomonas</taxon>
    </lineage>
</organism>